<accession>A0A967ATD6</accession>
<protein>
    <submittedName>
        <fullName evidence="2">Tetratricopeptide repeat protein</fullName>
    </submittedName>
</protein>
<dbReference type="PROSITE" id="PS50293">
    <property type="entry name" value="TPR_REGION"/>
    <property type="match status" value="1"/>
</dbReference>
<dbReference type="RefSeq" id="WP_152574453.1">
    <property type="nucleotide sequence ID" value="NZ_VIKU02000003.1"/>
</dbReference>
<comment type="caution">
    <text evidence="2">The sequence shown here is derived from an EMBL/GenBank/DDBJ whole genome shotgun (WGS) entry which is preliminary data.</text>
</comment>
<dbReference type="Gene3D" id="1.25.40.10">
    <property type="entry name" value="Tetratricopeptide repeat domain"/>
    <property type="match status" value="1"/>
</dbReference>
<feature type="repeat" description="TPR" evidence="1">
    <location>
        <begin position="498"/>
        <end position="531"/>
    </location>
</feature>
<dbReference type="Proteomes" id="UP000707206">
    <property type="component" value="Unassembled WGS sequence"/>
</dbReference>
<evidence type="ECO:0000313" key="2">
    <source>
        <dbReference type="EMBL" id="NHF59948.1"/>
    </source>
</evidence>
<evidence type="ECO:0000256" key="1">
    <source>
        <dbReference type="PROSITE-ProRule" id="PRU00339"/>
    </source>
</evidence>
<keyword evidence="3" id="KW-1185">Reference proteome</keyword>
<dbReference type="PROSITE" id="PS50005">
    <property type="entry name" value="TPR"/>
    <property type="match status" value="1"/>
</dbReference>
<keyword evidence="1" id="KW-0802">TPR repeat</keyword>
<evidence type="ECO:0000313" key="3">
    <source>
        <dbReference type="Proteomes" id="UP000707206"/>
    </source>
</evidence>
<dbReference type="Gene3D" id="3.90.226.10">
    <property type="entry name" value="2-enoyl-CoA Hydratase, Chain A, domain 1"/>
    <property type="match status" value="1"/>
</dbReference>
<dbReference type="SUPFAM" id="SSF52096">
    <property type="entry name" value="ClpP/crotonase"/>
    <property type="match status" value="1"/>
</dbReference>
<dbReference type="InterPro" id="IPR011990">
    <property type="entry name" value="TPR-like_helical_dom_sf"/>
</dbReference>
<organism evidence="2 3">
    <name type="scientific">Pelagihabitans pacificus</name>
    <dbReference type="NCBI Taxonomy" id="2696054"/>
    <lineage>
        <taxon>Bacteria</taxon>
        <taxon>Pseudomonadati</taxon>
        <taxon>Bacteroidota</taxon>
        <taxon>Flavobacteriia</taxon>
        <taxon>Flavobacteriales</taxon>
        <taxon>Flavobacteriaceae</taxon>
        <taxon>Pelagihabitans</taxon>
    </lineage>
</organism>
<dbReference type="SMART" id="SM00028">
    <property type="entry name" value="TPR"/>
    <property type="match status" value="1"/>
</dbReference>
<dbReference type="AlphaFoldDB" id="A0A967ATD6"/>
<reference evidence="2" key="2">
    <citation type="submission" date="2020-03" db="EMBL/GenBank/DDBJ databases">
        <title>Flavobacteriaceae bacterium strain TP-CH-4, a member of the family Flavobacteriaceae isolated from a deep-sea seamount.</title>
        <authorList>
            <person name="Zhang D.-C."/>
        </authorList>
    </citation>
    <scope>NUCLEOTIDE SEQUENCE</scope>
    <source>
        <strain evidence="2">TP-CH-4</strain>
    </source>
</reference>
<dbReference type="Pfam" id="PF00515">
    <property type="entry name" value="TPR_1"/>
    <property type="match status" value="1"/>
</dbReference>
<dbReference type="SUPFAM" id="SSF48452">
    <property type="entry name" value="TPR-like"/>
    <property type="match status" value="1"/>
</dbReference>
<dbReference type="InterPro" id="IPR029045">
    <property type="entry name" value="ClpP/crotonase-like_dom_sf"/>
</dbReference>
<dbReference type="EMBL" id="VIKU02000003">
    <property type="protein sequence ID" value="NHF59948.1"/>
    <property type="molecule type" value="Genomic_DNA"/>
</dbReference>
<gene>
    <name evidence="2" type="ORF">FK220_011390</name>
</gene>
<proteinExistence type="predicted"/>
<name>A0A967ATD6_9FLAO</name>
<sequence length="548" mass="62411">MKNTLLFMVFFYLFTIGAQEKITPLEWQKDLRFLQQTVHDDYPFLFKKTRATEFDAAIDKFYAALPQMQDHEIVVGFAKIIALFKYGHTRMSFSETGIPYHRLPLEVYLFPDGLYITGAHNDYASLVGSKITAIEGKSTEEVLEAIYPVAPVENEQFFKAYGLGYVLIPEVLHAQGVTTSLKQGIDLSLEKGGEAMNTMVTASKGGEELPLQYGEVKPGSDWVSVRDVSNSPLYLKDLDKIYYFEYLPDQKAVYVRHSQIQDEPSERIPAFYERLFEFIENKEVEKLILDVRLNGGGNNYKNKPIVTGIIEHPEINRPGKLFVIIGRRTFSACQNLVNELDNYTEAIFVGEPTGENINFYGDNRRVVLPNSKLPVYLSFAWWQDKPQWENADYTSPHLPVVPTFAEYSGNKDPALDAILNLKGEVFIRDPMGYLTQLFMEEKFDLLATEAQRMVNDPMYRFFNFETEFGKVGYRLLGNDNEAALYVFQLTAQLFPESANAWLGLGQAYQEIGNIDKAKESFQKTVELDPEGPLASSAIALLQRLTEED</sequence>
<dbReference type="InterPro" id="IPR019734">
    <property type="entry name" value="TPR_rpt"/>
</dbReference>
<reference evidence="2" key="1">
    <citation type="submission" date="2019-07" db="EMBL/GenBank/DDBJ databases">
        <authorList>
            <person name="De-Chao Zhang Q."/>
        </authorList>
    </citation>
    <scope>NUCLEOTIDE SEQUENCE</scope>
    <source>
        <strain evidence="2">TP-CH-4</strain>
    </source>
</reference>